<dbReference type="KEGG" id="hws:RNZ46_01580"/>
<dbReference type="AlphaFoldDB" id="A0AA97HRK7"/>
<organism evidence="4 5">
    <name type="scientific">Hwangdonia lutea</name>
    <dbReference type="NCBI Taxonomy" id="3075823"/>
    <lineage>
        <taxon>Bacteria</taxon>
        <taxon>Pseudomonadati</taxon>
        <taxon>Bacteroidota</taxon>
        <taxon>Flavobacteriia</taxon>
        <taxon>Flavobacteriales</taxon>
        <taxon>Flavobacteriaceae</taxon>
        <taxon>Hwangdonia</taxon>
    </lineage>
</organism>
<dbReference type="EC" id="2.4.-.-" evidence="4"/>
<dbReference type="Proteomes" id="UP001302486">
    <property type="component" value="Chromosome"/>
</dbReference>
<dbReference type="Pfam" id="PF02709">
    <property type="entry name" value="Glyco_transf_7C"/>
    <property type="match status" value="1"/>
</dbReference>
<keyword evidence="4" id="KW-0328">Glycosyltransferase</keyword>
<accession>A0AA97HRK7</accession>
<dbReference type="RefSeq" id="WP_316983640.1">
    <property type="nucleotide sequence ID" value="NZ_CP136521.1"/>
</dbReference>
<dbReference type="InterPro" id="IPR029044">
    <property type="entry name" value="Nucleotide-diphossugar_trans"/>
</dbReference>
<dbReference type="PANTHER" id="PTHR43685:SF2">
    <property type="entry name" value="GLYCOSYLTRANSFERASE 2-LIKE DOMAIN-CONTAINING PROTEIN"/>
    <property type="match status" value="1"/>
</dbReference>
<keyword evidence="1 4" id="KW-0808">Transferase</keyword>
<feature type="domain" description="Galactosyltransferase C-terminal" evidence="3">
    <location>
        <begin position="179"/>
        <end position="232"/>
    </location>
</feature>
<evidence type="ECO:0000259" key="2">
    <source>
        <dbReference type="Pfam" id="PF00535"/>
    </source>
</evidence>
<evidence type="ECO:0000313" key="4">
    <source>
        <dbReference type="EMBL" id="WOD43963.1"/>
    </source>
</evidence>
<dbReference type="Gene3D" id="3.90.550.10">
    <property type="entry name" value="Spore Coat Polysaccharide Biosynthesis Protein SpsA, Chain A"/>
    <property type="match status" value="1"/>
</dbReference>
<dbReference type="InterPro" id="IPR001173">
    <property type="entry name" value="Glyco_trans_2-like"/>
</dbReference>
<dbReference type="CDD" id="cd00761">
    <property type="entry name" value="Glyco_tranf_GTA_type"/>
    <property type="match status" value="1"/>
</dbReference>
<dbReference type="Pfam" id="PF00535">
    <property type="entry name" value="Glycos_transf_2"/>
    <property type="match status" value="1"/>
</dbReference>
<proteinExistence type="predicted"/>
<sequence length="331" mass="38773">MNFSLIICTYMRPQPLLRLLNSVESQTLYPNEILIIDGSTNNETKQILNKIPFKNLKYFKVEGSQRGLTKQRNFGIQEASNESEIICFLDDDTFLENDYFEQLLTTYSLYPNAMGVGGYITNEVVWTKSEGQTSKKTFFYDGFERNEPLRFKVRRFFGLHPNTPPCVLPKFSHGRSVSFLPPSGKIYRVEQFMGGVSSFKREVFDKITFSTYFEGYGLYEDADFTLRLSKLGELYVNTSARLSHHHDESGRPNKFKYGKMVARNGWYVWRVKHPNPNFKDRFKWNLTFILLMKLRFINVLTSKNKMEALTEGFGRFFGWLSLFYNKPTVER</sequence>
<feature type="domain" description="Glycosyltransferase 2-like" evidence="2">
    <location>
        <begin position="4"/>
        <end position="158"/>
    </location>
</feature>
<dbReference type="InterPro" id="IPR050834">
    <property type="entry name" value="Glycosyltransf_2"/>
</dbReference>
<dbReference type="PANTHER" id="PTHR43685">
    <property type="entry name" value="GLYCOSYLTRANSFERASE"/>
    <property type="match status" value="1"/>
</dbReference>
<keyword evidence="5" id="KW-1185">Reference proteome</keyword>
<reference evidence="5" key="1">
    <citation type="submission" date="2024-06" db="EMBL/GenBank/DDBJ databases">
        <title>Hwangdonia haimaensis gen. nov., sp. nov., a member of the family Flavobacteriaceae isolated from the haima cold seep.</title>
        <authorList>
            <person name="Li J."/>
        </authorList>
    </citation>
    <scope>NUCLEOTIDE SEQUENCE [LARGE SCALE GENOMIC DNA]</scope>
    <source>
        <strain evidence="5">SCSIO 19198</strain>
    </source>
</reference>
<protein>
    <submittedName>
        <fullName evidence="4">Glycosyltransferase</fullName>
        <ecNumber evidence="4">2.4.-.-</ecNumber>
    </submittedName>
</protein>
<evidence type="ECO:0000259" key="3">
    <source>
        <dbReference type="Pfam" id="PF02709"/>
    </source>
</evidence>
<evidence type="ECO:0000256" key="1">
    <source>
        <dbReference type="ARBA" id="ARBA00022679"/>
    </source>
</evidence>
<evidence type="ECO:0000313" key="5">
    <source>
        <dbReference type="Proteomes" id="UP001302486"/>
    </source>
</evidence>
<dbReference type="EMBL" id="CP136521">
    <property type="protein sequence ID" value="WOD43963.1"/>
    <property type="molecule type" value="Genomic_DNA"/>
</dbReference>
<gene>
    <name evidence="4" type="ORF">RNZ46_01580</name>
</gene>
<dbReference type="InterPro" id="IPR027791">
    <property type="entry name" value="Galactosyl_T_C"/>
</dbReference>
<dbReference type="GO" id="GO:0016757">
    <property type="term" value="F:glycosyltransferase activity"/>
    <property type="evidence" value="ECO:0007669"/>
    <property type="project" value="UniProtKB-KW"/>
</dbReference>
<name>A0AA97HRK7_9FLAO</name>
<dbReference type="SUPFAM" id="SSF53448">
    <property type="entry name" value="Nucleotide-diphospho-sugar transferases"/>
    <property type="match status" value="1"/>
</dbReference>